<keyword evidence="3" id="KW-0645">Protease</keyword>
<sequence length="255" mass="29594">MLKIKEKVTIDYKNLLVEVIFISIISILFYKSNFIAINKIKYIAIITLSIILMNLYTILFKKKYKYNIMTLKENGNSFWIVIYYTVVCLIGNKLLINITNIWIPYILNLLLLFIVFRICKTKLKNFNYKTTFFWIIAMLIIAYFLLNIGLKSRSNYQNIANFLVIVIANFISNYGLEEVVYRGCAFNGLSKTKLNYIQINIIQSLLFAFSHLGGFGHNINSLPYYILFGYLFGKIYATSGSLTPGILLHGIFNTY</sequence>
<evidence type="ECO:0000259" key="2">
    <source>
        <dbReference type="Pfam" id="PF02517"/>
    </source>
</evidence>
<dbReference type="GO" id="GO:0004175">
    <property type="term" value="F:endopeptidase activity"/>
    <property type="evidence" value="ECO:0007669"/>
    <property type="project" value="UniProtKB-ARBA"/>
</dbReference>
<gene>
    <name evidence="3" type="ORF">HZF06_09520</name>
</gene>
<feature type="transmembrane region" description="Helical" evidence="1">
    <location>
        <begin position="12"/>
        <end position="30"/>
    </location>
</feature>
<dbReference type="GO" id="GO:0006508">
    <property type="term" value="P:proteolysis"/>
    <property type="evidence" value="ECO:0007669"/>
    <property type="project" value="UniProtKB-KW"/>
</dbReference>
<feature type="transmembrane region" description="Helical" evidence="1">
    <location>
        <begin position="222"/>
        <end position="248"/>
    </location>
</feature>
<dbReference type="Pfam" id="PF02517">
    <property type="entry name" value="Rce1-like"/>
    <property type="match status" value="1"/>
</dbReference>
<keyword evidence="3" id="KW-0482">Metalloprotease</keyword>
<dbReference type="EMBL" id="CP059378">
    <property type="protein sequence ID" value="QLY81802.1"/>
    <property type="molecule type" value="Genomic_DNA"/>
</dbReference>
<proteinExistence type="predicted"/>
<keyword evidence="3" id="KW-0378">Hydrolase</keyword>
<dbReference type="GO" id="GO:0080120">
    <property type="term" value="P:CAAX-box protein maturation"/>
    <property type="evidence" value="ECO:0007669"/>
    <property type="project" value="UniProtKB-ARBA"/>
</dbReference>
<accession>A0A7D7A0A1</accession>
<feature type="transmembrane region" description="Helical" evidence="1">
    <location>
        <begin position="197"/>
        <end position="216"/>
    </location>
</feature>
<dbReference type="InterPro" id="IPR003675">
    <property type="entry name" value="Rce1/LyrA-like_dom"/>
</dbReference>
<feature type="transmembrane region" description="Helical" evidence="1">
    <location>
        <begin position="102"/>
        <end position="119"/>
    </location>
</feature>
<feature type="transmembrane region" description="Helical" evidence="1">
    <location>
        <begin position="131"/>
        <end position="150"/>
    </location>
</feature>
<feature type="transmembrane region" description="Helical" evidence="1">
    <location>
        <begin position="156"/>
        <end position="176"/>
    </location>
</feature>
<keyword evidence="1" id="KW-1133">Transmembrane helix</keyword>
<dbReference type="RefSeq" id="WP_181603323.1">
    <property type="nucleotide sequence ID" value="NZ_CP059378.1"/>
</dbReference>
<name>A0A7D7A0A1_9CLOT</name>
<evidence type="ECO:0000313" key="4">
    <source>
        <dbReference type="Proteomes" id="UP000512286"/>
    </source>
</evidence>
<dbReference type="KEGG" id="cint:HZF06_09520"/>
<keyword evidence="1" id="KW-0472">Membrane</keyword>
<feature type="transmembrane region" description="Helical" evidence="1">
    <location>
        <begin position="79"/>
        <end position="96"/>
    </location>
</feature>
<keyword evidence="1" id="KW-0812">Transmembrane</keyword>
<dbReference type="AlphaFoldDB" id="A0A7D7A0A1"/>
<protein>
    <submittedName>
        <fullName evidence="3">CPBP family intramembrane metalloprotease</fullName>
    </submittedName>
</protein>
<feature type="domain" description="CAAX prenyl protease 2/Lysostaphin resistance protein A-like" evidence="2">
    <location>
        <begin position="161"/>
        <end position="254"/>
    </location>
</feature>
<organism evidence="3 4">
    <name type="scientific">Clostridium intestinale</name>
    <dbReference type="NCBI Taxonomy" id="36845"/>
    <lineage>
        <taxon>Bacteria</taxon>
        <taxon>Bacillati</taxon>
        <taxon>Bacillota</taxon>
        <taxon>Clostridia</taxon>
        <taxon>Eubacteriales</taxon>
        <taxon>Clostridiaceae</taxon>
        <taxon>Clostridium</taxon>
    </lineage>
</organism>
<evidence type="ECO:0000256" key="1">
    <source>
        <dbReference type="SAM" id="Phobius"/>
    </source>
</evidence>
<dbReference type="Proteomes" id="UP000512286">
    <property type="component" value="Chromosome"/>
</dbReference>
<dbReference type="GO" id="GO:0008237">
    <property type="term" value="F:metallopeptidase activity"/>
    <property type="evidence" value="ECO:0007669"/>
    <property type="project" value="UniProtKB-KW"/>
</dbReference>
<evidence type="ECO:0000313" key="3">
    <source>
        <dbReference type="EMBL" id="QLY81802.1"/>
    </source>
</evidence>
<reference evidence="3 4" key="1">
    <citation type="submission" date="2020-07" db="EMBL/GenBank/DDBJ databases">
        <title>Electron transfer.</title>
        <authorList>
            <person name="Huang L."/>
            <person name="Liu X."/>
            <person name="Zhou S."/>
        </authorList>
    </citation>
    <scope>NUCLEOTIDE SEQUENCE [LARGE SCALE GENOMIC DNA]</scope>
    <source>
        <strain evidence="3 4">Lx1</strain>
    </source>
</reference>
<feature type="transmembrane region" description="Helical" evidence="1">
    <location>
        <begin position="42"/>
        <end position="59"/>
    </location>
</feature>